<reference evidence="2 3" key="2">
    <citation type="journal article" date="2006" name="J. Microbiol. Methods">
        <title>Genomic flank-sequencing of plasposon insertion sites for rapid identification of functional genes.</title>
        <authorList>
            <person name="Leveau J.H."/>
            <person name="Gerards S."/>
            <person name="Fritsche K."/>
            <person name="Zondag G."/>
            <person name="van Veen J.A."/>
        </authorList>
    </citation>
    <scope>NUCLEOTIDE SEQUENCE [LARGE SCALE GENOMIC DNA]</scope>
    <source>
        <strain evidence="2 3">Ter331</strain>
    </source>
</reference>
<evidence type="ECO:0000256" key="1">
    <source>
        <dbReference type="SAM" id="SignalP"/>
    </source>
</evidence>
<dbReference type="KEGG" id="cfu:CFU_2066"/>
<sequence length="94" mass="9949">MRTIQTIVTILALTATASVFAEAPYPAEQPFVSTQTRAQVEQEVAVAAAQGMLLESDSSYPAIRVPAMPEHKRVTAQLRDSATRGAGDSIYAGA</sequence>
<dbReference type="EMBL" id="CP002745">
    <property type="protein sequence ID" value="AEK61896.1"/>
    <property type="molecule type" value="Genomic_DNA"/>
</dbReference>
<feature type="chain" id="PRO_5003396636" description="DUF4148 domain-containing protein" evidence="1">
    <location>
        <begin position="22"/>
        <end position="94"/>
    </location>
</feature>
<evidence type="ECO:0000313" key="2">
    <source>
        <dbReference type="EMBL" id="AEK61896.1"/>
    </source>
</evidence>
<reference evidence="2 3" key="1">
    <citation type="journal article" date="2004" name="Environ. Microbiol.">
        <title>Phylogeny-function analysis of (meta)genomic libraries: screening for expression of ribosomal RNA genes by large-insert library fluorescent in situ hybridization (LIL-FISH).</title>
        <authorList>
            <person name="Leveau J.H."/>
            <person name="Gerards S."/>
            <person name="de Boer W."/>
            <person name="van Veen J.A."/>
        </authorList>
    </citation>
    <scope>NUCLEOTIDE SEQUENCE [LARGE SCALE GENOMIC DNA]</scope>
    <source>
        <strain evidence="2 3">Ter331</strain>
    </source>
</reference>
<dbReference type="HOGENOM" id="CLU_185089_0_0_4"/>
<keyword evidence="1" id="KW-0732">Signal</keyword>
<organism evidence="2 3">
    <name type="scientific">Collimonas fungivorans (strain Ter331)</name>
    <dbReference type="NCBI Taxonomy" id="1005048"/>
    <lineage>
        <taxon>Bacteria</taxon>
        <taxon>Pseudomonadati</taxon>
        <taxon>Pseudomonadota</taxon>
        <taxon>Betaproteobacteria</taxon>
        <taxon>Burkholderiales</taxon>
        <taxon>Oxalobacteraceae</taxon>
        <taxon>Collimonas</taxon>
    </lineage>
</organism>
<reference evidence="2 3" key="5">
    <citation type="journal article" date="2011" name="ISME J.">
        <title>Dual transcriptional profiling of a bacterial/fungal confrontation: Collimonas fungivorans versus Aspergillus niger.</title>
        <authorList>
            <person name="Mela F."/>
            <person name="Fritsche K."/>
            <person name="de Boer W."/>
            <person name="van Veen J.A."/>
            <person name="de Graaff L.H."/>
            <person name="van den Berg M."/>
            <person name="Leveau J.H."/>
        </authorList>
    </citation>
    <scope>NUCLEOTIDE SEQUENCE [LARGE SCALE GENOMIC DNA]</scope>
    <source>
        <strain evidence="2 3">Ter331</strain>
    </source>
</reference>
<reference evidence="2 3" key="3">
    <citation type="journal article" date="2008" name="FEMS Microbiol. Ecol.">
        <title>Identification and characterization of genes underlying chitinolysis in Collimonas fungivorans Ter331.</title>
        <authorList>
            <person name="Fritsche K."/>
            <person name="de Boer W."/>
            <person name="Gerards S."/>
            <person name="van den Berg M."/>
            <person name="van Veen J.A."/>
            <person name="Leveau J.H."/>
        </authorList>
    </citation>
    <scope>NUCLEOTIDE SEQUENCE [LARGE SCALE GENOMIC DNA]</scope>
    <source>
        <strain evidence="2 3">Ter331</strain>
    </source>
</reference>
<protein>
    <recommendedName>
        <fullName evidence="4">DUF4148 domain-containing protein</fullName>
    </recommendedName>
</protein>
<reference evidence="3" key="6">
    <citation type="submission" date="2011-05" db="EMBL/GenBank/DDBJ databases">
        <title>Complete sequence of Collimonas fungivorans Ter331.</title>
        <authorList>
            <person name="Leveau J.H."/>
        </authorList>
    </citation>
    <scope>NUCLEOTIDE SEQUENCE [LARGE SCALE GENOMIC DNA]</scope>
    <source>
        <strain evidence="3">Ter331</strain>
    </source>
</reference>
<accession>G0ABU0</accession>
<dbReference type="STRING" id="1005048.CFU_2066"/>
<proteinExistence type="predicted"/>
<dbReference type="InterPro" id="IPR025421">
    <property type="entry name" value="DUF4148"/>
</dbReference>
<dbReference type="Pfam" id="PF13663">
    <property type="entry name" value="DUF4148"/>
    <property type="match status" value="1"/>
</dbReference>
<feature type="signal peptide" evidence="1">
    <location>
        <begin position="1"/>
        <end position="21"/>
    </location>
</feature>
<keyword evidence="3" id="KW-1185">Reference proteome</keyword>
<evidence type="ECO:0000313" key="3">
    <source>
        <dbReference type="Proteomes" id="UP000008392"/>
    </source>
</evidence>
<dbReference type="eggNOG" id="ENOG50316DH">
    <property type="taxonomic scope" value="Bacteria"/>
</dbReference>
<evidence type="ECO:0008006" key="4">
    <source>
        <dbReference type="Google" id="ProtNLM"/>
    </source>
</evidence>
<reference evidence="2 3" key="4">
    <citation type="journal article" date="2010" name="Environ. Microbiol.">
        <title>The bacterial genus Collimonas: mycophagy, weathering and other adaptive solutions to life in oligotrophic soil environments.</title>
        <authorList>
            <person name="Leveau J.H."/>
            <person name="Uroz S."/>
            <person name="de Boer W."/>
        </authorList>
    </citation>
    <scope>NUCLEOTIDE SEQUENCE [LARGE SCALE GENOMIC DNA]</scope>
    <source>
        <strain evidence="2 3">Ter331</strain>
    </source>
</reference>
<dbReference type="RefSeq" id="WP_014006049.1">
    <property type="nucleotide sequence ID" value="NC_015856.1"/>
</dbReference>
<gene>
    <name evidence="2" type="ordered locus">CFU_2066</name>
</gene>
<dbReference type="Proteomes" id="UP000008392">
    <property type="component" value="Chromosome"/>
</dbReference>
<name>G0ABU0_COLFT</name>
<dbReference type="AlphaFoldDB" id="G0ABU0"/>